<gene>
    <name evidence="2" type="ORF">Q4Q40_17905</name>
</gene>
<comment type="caution">
    <text evidence="2">The sequence shown here is derived from an EMBL/GenBank/DDBJ whole genome shotgun (WGS) entry which is preliminary data.</text>
</comment>
<evidence type="ECO:0000313" key="2">
    <source>
        <dbReference type="EMBL" id="MDO5976077.1"/>
    </source>
</evidence>
<organism evidence="2 3">
    <name type="scientific">Flavivirga jejuensis</name>
    <dbReference type="NCBI Taxonomy" id="870487"/>
    <lineage>
        <taxon>Bacteria</taxon>
        <taxon>Pseudomonadati</taxon>
        <taxon>Bacteroidota</taxon>
        <taxon>Flavobacteriia</taxon>
        <taxon>Flavobacteriales</taxon>
        <taxon>Flavobacteriaceae</taxon>
        <taxon>Flavivirga</taxon>
    </lineage>
</organism>
<dbReference type="PROSITE" id="PS51257">
    <property type="entry name" value="PROKAR_LIPOPROTEIN"/>
    <property type="match status" value="1"/>
</dbReference>
<name>A0ABT8WTA2_9FLAO</name>
<keyword evidence="3" id="KW-1185">Reference proteome</keyword>
<accession>A0ABT8WTA2</accession>
<dbReference type="InterPro" id="IPR046232">
    <property type="entry name" value="DUF6265"/>
</dbReference>
<sequence>MKKIVILFIGVLVSISCNQEKKEKLKTTEDTTKLNEVVNNFDWLLGKWKRSNEEIGKETFENWNKKSKTEYVGFSYTTQNGDTIYQEKFKLVKSNTDWSFKIELKGETEPSSFKMTSSNTKAFVCENNEQDFPNKESDSPNKIKYWKNKDKLYATISGKEIEIQFEYVKLK</sequence>
<evidence type="ECO:0000313" key="3">
    <source>
        <dbReference type="Proteomes" id="UP001176806"/>
    </source>
</evidence>
<dbReference type="Proteomes" id="UP001176806">
    <property type="component" value="Unassembled WGS sequence"/>
</dbReference>
<dbReference type="EMBL" id="JAUOEL010000006">
    <property type="protein sequence ID" value="MDO5976077.1"/>
    <property type="molecule type" value="Genomic_DNA"/>
</dbReference>
<proteinExistence type="predicted"/>
<evidence type="ECO:0000259" key="1">
    <source>
        <dbReference type="Pfam" id="PF19780"/>
    </source>
</evidence>
<reference evidence="2" key="1">
    <citation type="submission" date="2023-07" db="EMBL/GenBank/DDBJ databases">
        <title>Two novel species in the genus Flavivirga.</title>
        <authorList>
            <person name="Kwon K."/>
        </authorList>
    </citation>
    <scope>NUCLEOTIDE SEQUENCE</scope>
    <source>
        <strain evidence="2">KACC 14158</strain>
    </source>
</reference>
<dbReference type="RefSeq" id="WP_303303332.1">
    <property type="nucleotide sequence ID" value="NZ_BAABDA010000054.1"/>
</dbReference>
<protein>
    <submittedName>
        <fullName evidence="2">DUF6265 family protein</fullName>
    </submittedName>
</protein>
<dbReference type="Pfam" id="PF19780">
    <property type="entry name" value="DUF6265"/>
    <property type="match status" value="1"/>
</dbReference>
<feature type="domain" description="DUF6265" evidence="1">
    <location>
        <begin position="42"/>
        <end position="157"/>
    </location>
</feature>